<evidence type="ECO:0000313" key="1">
    <source>
        <dbReference type="EMBL" id="ATP21139.1"/>
    </source>
</evidence>
<name>A0A0J9CYI2_SPHYA</name>
<protein>
    <submittedName>
        <fullName evidence="1">Uncharacterized protein</fullName>
    </submittedName>
</protein>
<dbReference type="EMBL" id="CP020925">
    <property type="protein sequence ID" value="ATP21139.1"/>
    <property type="molecule type" value="Genomic_DNA"/>
</dbReference>
<evidence type="ECO:0000313" key="2">
    <source>
        <dbReference type="Proteomes" id="UP000037029"/>
    </source>
</evidence>
<dbReference type="RefSeq" id="WP_048938368.1">
    <property type="nucleotide sequence ID" value="NZ_CP020925.1"/>
</dbReference>
<reference evidence="1 2" key="1">
    <citation type="submission" date="2017-04" db="EMBL/GenBank/DDBJ databases">
        <title>Characterization, genome and methylation analysis of a phthalic acid esters degrading strain Sphingobium yanoikuyae SHJ.</title>
        <authorList>
            <person name="Feng L."/>
        </authorList>
    </citation>
    <scope>NUCLEOTIDE SEQUENCE [LARGE SCALE GENOMIC DNA]</scope>
    <source>
        <strain evidence="1 2">SHJ</strain>
    </source>
</reference>
<dbReference type="Proteomes" id="UP000037029">
    <property type="component" value="Chromosome"/>
</dbReference>
<organism evidence="1 2">
    <name type="scientific">Sphingobium yanoikuyae</name>
    <name type="common">Sphingomonas yanoikuyae</name>
    <dbReference type="NCBI Taxonomy" id="13690"/>
    <lineage>
        <taxon>Bacteria</taxon>
        <taxon>Pseudomonadati</taxon>
        <taxon>Pseudomonadota</taxon>
        <taxon>Alphaproteobacteria</taxon>
        <taxon>Sphingomonadales</taxon>
        <taxon>Sphingomonadaceae</taxon>
        <taxon>Sphingobium</taxon>
    </lineage>
</organism>
<proteinExistence type="predicted"/>
<gene>
    <name evidence="1" type="ORF">BV87_23965</name>
</gene>
<sequence>MHIWVNVALSAFCCTMLGSAGYAEPEDLTDMPPDERASLVAIIAWHDCMAPVVRKVKNWRPLDDREVNALGYACPTELRAAAERLSERNWSAEQVPASYFAMSREQRILSHERELAESFWCEFRQCYIL</sequence>
<dbReference type="AlphaFoldDB" id="A0A0J9CYI2"/>
<accession>A0A0J9CYI2</accession>